<dbReference type="InterPro" id="IPR005824">
    <property type="entry name" value="KOW"/>
</dbReference>
<dbReference type="InterPro" id="IPR003256">
    <property type="entry name" value="Ribosomal_uL24"/>
</dbReference>
<dbReference type="InterPro" id="IPR041988">
    <property type="entry name" value="Ribosomal_uL24_KOW"/>
</dbReference>
<keyword evidence="9" id="KW-1185">Reference proteome</keyword>
<dbReference type="InterPro" id="IPR057264">
    <property type="entry name" value="Ribosomal_uL24_C"/>
</dbReference>
<evidence type="ECO:0000313" key="8">
    <source>
        <dbReference type="EMBL" id="MBW9061708.1"/>
    </source>
</evidence>
<dbReference type="Pfam" id="PF00467">
    <property type="entry name" value="KOW"/>
    <property type="match status" value="1"/>
</dbReference>
<comment type="subunit">
    <text evidence="5">Part of the 50S ribosomal subunit.</text>
</comment>
<dbReference type="InterPro" id="IPR014722">
    <property type="entry name" value="Rib_uL2_dom2"/>
</dbReference>
<evidence type="ECO:0000259" key="7">
    <source>
        <dbReference type="SMART" id="SM00739"/>
    </source>
</evidence>
<evidence type="ECO:0000313" key="9">
    <source>
        <dbReference type="Proteomes" id="UP000757604"/>
    </source>
</evidence>
<protein>
    <recommendedName>
        <fullName evidence="4 5">Large ribosomal subunit protein uL24</fullName>
    </recommendedName>
</protein>
<dbReference type="CDD" id="cd06089">
    <property type="entry name" value="KOW_RPL26"/>
    <property type="match status" value="1"/>
</dbReference>
<evidence type="ECO:0000256" key="5">
    <source>
        <dbReference type="HAMAP-Rule" id="MF_01326"/>
    </source>
</evidence>
<evidence type="ECO:0000256" key="6">
    <source>
        <dbReference type="RuleBase" id="RU003477"/>
    </source>
</evidence>
<feature type="domain" description="KOW" evidence="7">
    <location>
        <begin position="3"/>
        <end position="30"/>
    </location>
</feature>
<dbReference type="Proteomes" id="UP000757604">
    <property type="component" value="Unassembled WGS sequence"/>
</dbReference>
<dbReference type="EMBL" id="JAEUAO010000001">
    <property type="protein sequence ID" value="MBW9061708.1"/>
    <property type="molecule type" value="Genomic_DNA"/>
</dbReference>
<comment type="similarity">
    <text evidence="1 5 6">Belongs to the universal ribosomal protein uL24 family.</text>
</comment>
<keyword evidence="5" id="KW-0699">rRNA-binding</keyword>
<dbReference type="PROSITE" id="PS01108">
    <property type="entry name" value="RIBOSOMAL_L24"/>
    <property type="match status" value="1"/>
</dbReference>
<dbReference type="HAMAP" id="MF_01326_B">
    <property type="entry name" value="Ribosomal_uL24_B"/>
    <property type="match status" value="1"/>
</dbReference>
<dbReference type="InterPro" id="IPR005825">
    <property type="entry name" value="Ribosomal_uL24_CS"/>
</dbReference>
<dbReference type="SUPFAM" id="SSF50104">
    <property type="entry name" value="Translation proteins SH3-like domain"/>
    <property type="match status" value="1"/>
</dbReference>
<dbReference type="Gene3D" id="2.30.30.30">
    <property type="match status" value="1"/>
</dbReference>
<dbReference type="RefSeq" id="WP_220369851.1">
    <property type="nucleotide sequence ID" value="NZ_JAEUAO010000001.1"/>
</dbReference>
<organism evidence="8 9">
    <name type="scientific">Rhizobium herbae</name>
    <dbReference type="NCBI Taxonomy" id="508661"/>
    <lineage>
        <taxon>Bacteria</taxon>
        <taxon>Pseudomonadati</taxon>
        <taxon>Pseudomonadota</taxon>
        <taxon>Alphaproteobacteria</taxon>
        <taxon>Hyphomicrobiales</taxon>
        <taxon>Rhizobiaceae</taxon>
        <taxon>Rhizobium/Agrobacterium group</taxon>
        <taxon>Rhizobium</taxon>
    </lineage>
</organism>
<name>A0ABS7H5Z1_9HYPH</name>
<dbReference type="SMART" id="SM00739">
    <property type="entry name" value="KOW"/>
    <property type="match status" value="1"/>
</dbReference>
<gene>
    <name evidence="5 8" type="primary">rplX</name>
    <name evidence="8" type="ORF">JNB71_00070</name>
</gene>
<evidence type="ECO:0000256" key="2">
    <source>
        <dbReference type="ARBA" id="ARBA00022980"/>
    </source>
</evidence>
<keyword evidence="3 5" id="KW-0687">Ribonucleoprotein</keyword>
<comment type="caution">
    <text evidence="8">The sequence shown here is derived from an EMBL/GenBank/DDBJ whole genome shotgun (WGS) entry which is preliminary data.</text>
</comment>
<proteinExistence type="inferred from homology"/>
<dbReference type="GO" id="GO:0005840">
    <property type="term" value="C:ribosome"/>
    <property type="evidence" value="ECO:0007669"/>
    <property type="project" value="UniProtKB-KW"/>
</dbReference>
<comment type="function">
    <text evidence="5">One of the proteins that surrounds the polypeptide exit tunnel on the outside of the subunit.</text>
</comment>
<comment type="function">
    <text evidence="5">One of two assembly initiator proteins, it binds directly to the 5'-end of the 23S rRNA, where it nucleates assembly of the 50S subunit.</text>
</comment>
<evidence type="ECO:0000256" key="3">
    <source>
        <dbReference type="ARBA" id="ARBA00023274"/>
    </source>
</evidence>
<accession>A0ABS7H5Z1</accession>
<evidence type="ECO:0000256" key="1">
    <source>
        <dbReference type="ARBA" id="ARBA00010618"/>
    </source>
</evidence>
<keyword evidence="2 5" id="KW-0689">Ribosomal protein</keyword>
<dbReference type="Pfam" id="PF17136">
    <property type="entry name" value="ribosomal_L24"/>
    <property type="match status" value="1"/>
</dbReference>
<dbReference type="InterPro" id="IPR008991">
    <property type="entry name" value="Translation_prot_SH3-like_sf"/>
</dbReference>
<sequence length="102" mass="11197">MQKIRKGDKVVVLTGKDKGRSGEVLQVLPKEDRAVVRGINMVKRHQRQTQSQEAGIINKEASIHLSNIAVADKDGKPTRVGFKVVEGKKVRVAKRSGEVIDG</sequence>
<keyword evidence="5" id="KW-0694">RNA-binding</keyword>
<evidence type="ECO:0000256" key="4">
    <source>
        <dbReference type="ARBA" id="ARBA00035206"/>
    </source>
</evidence>
<reference evidence="8 9" key="1">
    <citation type="journal article" date="2021" name="MBio">
        <title>Poor Competitiveness of Bradyrhizobium in Pigeon Pea Root Colonization in Indian Soils.</title>
        <authorList>
            <person name="Chalasani D."/>
            <person name="Basu A."/>
            <person name="Pullabhotla S.V.S.R.N."/>
            <person name="Jorrin B."/>
            <person name="Neal A.L."/>
            <person name="Poole P.S."/>
            <person name="Podile A.R."/>
            <person name="Tkacz A."/>
        </authorList>
    </citation>
    <scope>NUCLEOTIDE SEQUENCE [LARGE SCALE GENOMIC DNA]</scope>
    <source>
        <strain evidence="8 9">HU44</strain>
    </source>
</reference>
<dbReference type="NCBIfam" id="TIGR01079">
    <property type="entry name" value="rplX_bact"/>
    <property type="match status" value="1"/>
</dbReference>
<dbReference type="PANTHER" id="PTHR12903">
    <property type="entry name" value="MITOCHONDRIAL RIBOSOMAL PROTEIN L24"/>
    <property type="match status" value="1"/>
</dbReference>